<feature type="compositionally biased region" description="Basic residues" evidence="8">
    <location>
        <begin position="544"/>
        <end position="555"/>
    </location>
</feature>
<feature type="compositionally biased region" description="Basic and acidic residues" evidence="8">
    <location>
        <begin position="421"/>
        <end position="431"/>
    </location>
</feature>
<feature type="compositionally biased region" description="Acidic residues" evidence="8">
    <location>
        <begin position="289"/>
        <end position="314"/>
    </location>
</feature>
<keyword evidence="3 7" id="KW-0698">rRNA processing</keyword>
<feature type="compositionally biased region" description="Basic and acidic residues" evidence="8">
    <location>
        <begin position="277"/>
        <end position="288"/>
    </location>
</feature>
<feature type="region of interest" description="Disordered" evidence="8">
    <location>
        <begin position="410"/>
        <end position="431"/>
    </location>
</feature>
<evidence type="ECO:0000256" key="3">
    <source>
        <dbReference type="ARBA" id="ARBA00022552"/>
    </source>
</evidence>
<dbReference type="InterPro" id="IPR012173">
    <property type="entry name" value="Mpp10"/>
</dbReference>
<dbReference type="GO" id="GO:0005732">
    <property type="term" value="C:sno(s)RNA-containing ribonucleoprotein complex"/>
    <property type="evidence" value="ECO:0007669"/>
    <property type="project" value="UniProtKB-UniRule"/>
</dbReference>
<dbReference type="GO" id="GO:0006364">
    <property type="term" value="P:rRNA processing"/>
    <property type="evidence" value="ECO:0007669"/>
    <property type="project" value="UniProtKB-KW"/>
</dbReference>
<feature type="compositionally biased region" description="Basic and acidic residues" evidence="8">
    <location>
        <begin position="123"/>
        <end position="133"/>
    </location>
</feature>
<evidence type="ECO:0000256" key="2">
    <source>
        <dbReference type="ARBA" id="ARBA00022517"/>
    </source>
</evidence>
<dbReference type="EMBL" id="CM026429">
    <property type="protein sequence ID" value="KAG0565406.1"/>
    <property type="molecule type" value="Genomic_DNA"/>
</dbReference>
<dbReference type="Pfam" id="PF04006">
    <property type="entry name" value="Mpp10"/>
    <property type="match status" value="1"/>
</dbReference>
<proteinExistence type="inferred from homology"/>
<feature type="compositionally biased region" description="Basic and acidic residues" evidence="8">
    <location>
        <begin position="321"/>
        <end position="352"/>
    </location>
</feature>
<feature type="region of interest" description="Disordered" evidence="8">
    <location>
        <begin position="263"/>
        <end position="365"/>
    </location>
</feature>
<feature type="region of interest" description="Disordered" evidence="8">
    <location>
        <begin position="535"/>
        <end position="571"/>
    </location>
</feature>
<dbReference type="AlphaFoldDB" id="A0A8T0H0H9"/>
<protein>
    <recommendedName>
        <fullName evidence="7">U3 small nucleolar ribonucleoprotein protein MPP10</fullName>
    </recommendedName>
</protein>
<evidence type="ECO:0000313" key="9">
    <source>
        <dbReference type="EMBL" id="KAG0565406.1"/>
    </source>
</evidence>
<feature type="compositionally biased region" description="Acidic residues" evidence="8">
    <location>
        <begin position="149"/>
        <end position="179"/>
    </location>
</feature>
<feature type="region of interest" description="Disordered" evidence="8">
    <location>
        <begin position="123"/>
        <end position="182"/>
    </location>
</feature>
<dbReference type="Proteomes" id="UP000822688">
    <property type="component" value="Chromosome 8"/>
</dbReference>
<evidence type="ECO:0000313" key="10">
    <source>
        <dbReference type="Proteomes" id="UP000822688"/>
    </source>
</evidence>
<comment type="similarity">
    <text evidence="6 7">Belongs to the MPP10 family.</text>
</comment>
<evidence type="ECO:0000256" key="6">
    <source>
        <dbReference type="ARBA" id="ARBA00029455"/>
    </source>
</evidence>
<dbReference type="PIRSF" id="PIRSF017300">
    <property type="entry name" value="snoRNP_Mpp10"/>
    <property type="match status" value="1"/>
</dbReference>
<keyword evidence="2 7" id="KW-0690">Ribosome biogenesis</keyword>
<keyword evidence="5 7" id="KW-0687">Ribonucleoprotein</keyword>
<organism evidence="9 10">
    <name type="scientific">Ceratodon purpureus</name>
    <name type="common">Fire moss</name>
    <name type="synonym">Dicranum purpureum</name>
    <dbReference type="NCBI Taxonomy" id="3225"/>
    <lineage>
        <taxon>Eukaryota</taxon>
        <taxon>Viridiplantae</taxon>
        <taxon>Streptophyta</taxon>
        <taxon>Embryophyta</taxon>
        <taxon>Bryophyta</taxon>
        <taxon>Bryophytina</taxon>
        <taxon>Bryopsida</taxon>
        <taxon>Dicranidae</taxon>
        <taxon>Pseudoditrichales</taxon>
        <taxon>Ditrichaceae</taxon>
        <taxon>Ceratodon</taxon>
    </lineage>
</organism>
<evidence type="ECO:0000256" key="7">
    <source>
        <dbReference type="PIRNR" id="PIRNR017300"/>
    </source>
</evidence>
<sequence length="635" mass="70757">MGTGERMALKKKEAAGQKHVVSGFKSLEVVGSADPKLWLSATPELVTTARTASEYLFSVLGAHTESELGKLLTENFDSEQIWQQIDLQATPTLDKINKSLRKLEGTPQLKFFRLGDKKADAGGFSEEKKRAFEDDQSEDLDGGEMSGSDGEDEDGNDFDDEDEAEEVSEPEEEYSDYDEEEKKVVEDKFLKLSEMEKFLDRADAEDAGIAEEDDDDGDEEGDDDDGEALSEFDEEEDDEDLEVGEAFDFSAKLASKEIVDSTWGPKYSDFIGKVKKQKSEPSDKRSSDDELEEDDFGEGDEGEEEDDDDDEEAATMDIEPLETKKLSSHERQQGKTKRRIEQLEKANSESKDWTMQGEVSASRRSKNSALEVELEFEHGARPAPVITEEVTQSLEDIIRRRIIEENFDDPQPRLAPATAAPKERIEMDEEKSKKGLGEIYAQEYMESTGLAVAATPAMEALQAEATILFKNLCHKLDALSHFHFASKPAVEEMEVKIDVPALAMEEVAPTAVSDASMLAPEEVYKNAGGLIKGESELLPEERQRRRAQKKRKRKGAKDAAENLKKLRMQNGPVIKDSLKELNVKATPLKDKRTTSSFSKSSKVFAELDKARESGNKAVKFDKADKPALNASILKL</sequence>
<feature type="region of interest" description="Disordered" evidence="8">
    <location>
        <begin position="200"/>
        <end position="246"/>
    </location>
</feature>
<gene>
    <name evidence="9" type="ORF">KC19_8G187700</name>
</gene>
<comment type="subcellular location">
    <subcellularLocation>
        <location evidence="1 7">Nucleus</location>
        <location evidence="1 7">Nucleolus</location>
    </subcellularLocation>
</comment>
<accession>A0A8T0H0H9</accession>
<comment type="function">
    <text evidence="7">Involved in nucleolar processing of pre-18S ribosomal RNA.</text>
</comment>
<dbReference type="PANTHER" id="PTHR17039:SF0">
    <property type="entry name" value="U3 SMALL NUCLEOLAR RIBONUCLEOPROTEIN PROTEIN MPP10"/>
    <property type="match status" value="1"/>
</dbReference>
<evidence type="ECO:0000256" key="5">
    <source>
        <dbReference type="ARBA" id="ARBA00023274"/>
    </source>
</evidence>
<evidence type="ECO:0000256" key="1">
    <source>
        <dbReference type="ARBA" id="ARBA00004604"/>
    </source>
</evidence>
<dbReference type="GO" id="GO:0034457">
    <property type="term" value="C:Mpp10 complex"/>
    <property type="evidence" value="ECO:0007669"/>
    <property type="project" value="UniProtKB-UniRule"/>
</dbReference>
<dbReference type="PANTHER" id="PTHR17039">
    <property type="entry name" value="U3 SMALL NUCLEOLAR RIBONUCLEOPROTEIN PROTEIN MPP10"/>
    <property type="match status" value="1"/>
</dbReference>
<keyword evidence="10" id="KW-1185">Reference proteome</keyword>
<keyword evidence="4 7" id="KW-0539">Nucleus</keyword>
<name>A0A8T0H0H9_CERPU</name>
<evidence type="ECO:0000256" key="4">
    <source>
        <dbReference type="ARBA" id="ARBA00023242"/>
    </source>
</evidence>
<comment type="caution">
    <text evidence="9">The sequence shown here is derived from an EMBL/GenBank/DDBJ whole genome shotgun (WGS) entry which is preliminary data.</text>
</comment>
<reference evidence="9" key="1">
    <citation type="submission" date="2020-06" db="EMBL/GenBank/DDBJ databases">
        <title>WGS assembly of Ceratodon purpureus strain R40.</title>
        <authorList>
            <person name="Carey S.B."/>
            <person name="Jenkins J."/>
            <person name="Shu S."/>
            <person name="Lovell J.T."/>
            <person name="Sreedasyam A."/>
            <person name="Maumus F."/>
            <person name="Tiley G.P."/>
            <person name="Fernandez-Pozo N."/>
            <person name="Barry K."/>
            <person name="Chen C."/>
            <person name="Wang M."/>
            <person name="Lipzen A."/>
            <person name="Daum C."/>
            <person name="Saski C.A."/>
            <person name="Payton A.C."/>
            <person name="Mcbreen J.C."/>
            <person name="Conrad R.E."/>
            <person name="Kollar L.M."/>
            <person name="Olsson S."/>
            <person name="Huttunen S."/>
            <person name="Landis J.B."/>
            <person name="Wickett N.J."/>
            <person name="Johnson M.G."/>
            <person name="Rensing S.A."/>
            <person name="Grimwood J."/>
            <person name="Schmutz J."/>
            <person name="Mcdaniel S.F."/>
        </authorList>
    </citation>
    <scope>NUCLEOTIDE SEQUENCE</scope>
    <source>
        <strain evidence="9">R40</strain>
    </source>
</reference>
<dbReference type="GO" id="GO:0032040">
    <property type="term" value="C:small-subunit processome"/>
    <property type="evidence" value="ECO:0007669"/>
    <property type="project" value="TreeGrafter"/>
</dbReference>
<evidence type="ECO:0000256" key="8">
    <source>
        <dbReference type="SAM" id="MobiDB-lite"/>
    </source>
</evidence>
<feature type="compositionally biased region" description="Acidic residues" evidence="8">
    <location>
        <begin position="205"/>
        <end position="245"/>
    </location>
</feature>